<dbReference type="AlphaFoldDB" id="A0A2N5M8U2"/>
<protein>
    <recommendedName>
        <fullName evidence="8">ABC transmembrane type-1 domain-containing protein</fullName>
    </recommendedName>
</protein>
<dbReference type="PANTHER" id="PTHR30465:SF44">
    <property type="entry name" value="ABC-TYPE DIPEPTIDE_OLIGOPEPTIDE TRANSPORT SYSTEM, PERMEASE COMPONENT"/>
    <property type="match status" value="1"/>
</dbReference>
<name>A0A2N5M8U2_9BACI</name>
<dbReference type="InterPro" id="IPR000515">
    <property type="entry name" value="MetI-like"/>
</dbReference>
<evidence type="ECO:0000256" key="3">
    <source>
        <dbReference type="ARBA" id="ARBA00022475"/>
    </source>
</evidence>
<feature type="domain" description="ABC transmembrane type-1" evidence="8">
    <location>
        <begin position="78"/>
        <end position="275"/>
    </location>
</feature>
<comment type="caution">
    <text evidence="9">The sequence shown here is derived from an EMBL/GenBank/DDBJ whole genome shotgun (WGS) entry which is preliminary data.</text>
</comment>
<feature type="transmembrane region" description="Helical" evidence="7">
    <location>
        <begin position="160"/>
        <end position="179"/>
    </location>
</feature>
<keyword evidence="5 7" id="KW-1133">Transmembrane helix</keyword>
<feature type="transmembrane region" description="Helical" evidence="7">
    <location>
        <begin position="253"/>
        <end position="273"/>
    </location>
</feature>
<dbReference type="PROSITE" id="PS50928">
    <property type="entry name" value="ABC_TM1"/>
    <property type="match status" value="1"/>
</dbReference>
<accession>A0A2N5M8U2</accession>
<reference evidence="9 10" key="1">
    <citation type="submission" date="2017-11" db="EMBL/GenBank/DDBJ databases">
        <title>Comparitive Functional Genomics of Dry Heat Resistant strains isolated from the Viking Spacecraft.</title>
        <authorList>
            <person name="Seuylemezian A."/>
            <person name="Cooper K."/>
            <person name="Vaishampayan P."/>
        </authorList>
    </citation>
    <scope>NUCLEOTIDE SEQUENCE [LARGE SCALE GENOMIC DNA]</scope>
    <source>
        <strain evidence="9 10">V1-29</strain>
    </source>
</reference>
<evidence type="ECO:0000313" key="9">
    <source>
        <dbReference type="EMBL" id="PLT30776.1"/>
    </source>
</evidence>
<evidence type="ECO:0000313" key="10">
    <source>
        <dbReference type="Proteomes" id="UP000234748"/>
    </source>
</evidence>
<evidence type="ECO:0000256" key="4">
    <source>
        <dbReference type="ARBA" id="ARBA00022692"/>
    </source>
</evidence>
<keyword evidence="4 7" id="KW-0812">Transmembrane</keyword>
<organism evidence="9 10">
    <name type="scientific">Peribacillus deserti</name>
    <dbReference type="NCBI Taxonomy" id="673318"/>
    <lineage>
        <taxon>Bacteria</taxon>
        <taxon>Bacillati</taxon>
        <taxon>Bacillota</taxon>
        <taxon>Bacilli</taxon>
        <taxon>Bacillales</taxon>
        <taxon>Bacillaceae</taxon>
        <taxon>Peribacillus</taxon>
    </lineage>
</organism>
<sequence length="723" mass="82577">MGLMVKAIRILFYYILGIIGILFVSIVPTVIASGNIYNIPVYLQKFYEFVKVFLKSENWIYYYKNEPMPIIGFLKEPYIYSAKIFISAILIGFVIALLLAFLTFLLPAYVMNPVKRILSILEAMPDLLVAVLLQLSIVFIFKKTNILLFKFAVVGEETIYMAPILTLSILPAIFLYRLILMLAEEELSKPYTEYASAKGMGRLRILRVHIFRNIFPSIFHHSKIVIWGTMSSLYIVEYIFNTRGLTYYIGLDFKPMVLAVALLLIYTPFFILYQGGQEWLDSLEEKRSSGRVKRRFAISSSFNLRNAVHFLLKSLFSQRKIIAMVALFAGYCAVYLHNNEDPVKKMLLSASARVQAESSGDQSMLVSNSKIKKQLQPMLTAINKNDAKTFLSFQNKSNKIFYKEQKSWIRDVINLKKHGWEFSVDIGAVDVMSARRGTIELIVGLKAKESEPQNYKVTYSLIKSDKTWKLNDPPFKKKSYNTISVYYSKDVEEKADKSLMEAISLVRLYEQEFGWKPGEITIKLYPTVEELSATVPTFPADRYSRPGESIKVSVDEEQGMETTLAILADELADKMLADLTNDNASVYMEEGFGTFLKNVVQDDGNGFSFNFDFMDVTESDALRTVKIPVPIDQINTLTGKNIGKMLSSGTLLTSYLVREKGIEKFTAFAEELKKNKHIDKEGWEKAEETDALTLKAIEKVYGPLDQLSEEYRKYFISKRANSY</sequence>
<dbReference type="EMBL" id="PGUY01000017">
    <property type="protein sequence ID" value="PLT30776.1"/>
    <property type="molecule type" value="Genomic_DNA"/>
</dbReference>
<feature type="transmembrane region" description="Helical" evidence="7">
    <location>
        <begin position="84"/>
        <end position="106"/>
    </location>
</feature>
<feature type="transmembrane region" description="Helical" evidence="7">
    <location>
        <begin position="224"/>
        <end position="241"/>
    </location>
</feature>
<evidence type="ECO:0000256" key="2">
    <source>
        <dbReference type="ARBA" id="ARBA00022448"/>
    </source>
</evidence>
<dbReference type="Gene3D" id="1.10.3720.10">
    <property type="entry name" value="MetI-like"/>
    <property type="match status" value="1"/>
</dbReference>
<dbReference type="CDD" id="cd06261">
    <property type="entry name" value="TM_PBP2"/>
    <property type="match status" value="1"/>
</dbReference>
<comment type="similarity">
    <text evidence="7">Belongs to the binding-protein-dependent transport system permease family.</text>
</comment>
<evidence type="ECO:0000256" key="5">
    <source>
        <dbReference type="ARBA" id="ARBA00022989"/>
    </source>
</evidence>
<dbReference type="SUPFAM" id="SSF161098">
    <property type="entry name" value="MetI-like"/>
    <property type="match status" value="1"/>
</dbReference>
<dbReference type="PANTHER" id="PTHR30465">
    <property type="entry name" value="INNER MEMBRANE ABC TRANSPORTER"/>
    <property type="match status" value="1"/>
</dbReference>
<comment type="subcellular location">
    <subcellularLocation>
        <location evidence="1 7">Cell membrane</location>
        <topology evidence="1 7">Multi-pass membrane protein</topology>
    </subcellularLocation>
</comment>
<proteinExistence type="inferred from homology"/>
<keyword evidence="10" id="KW-1185">Reference proteome</keyword>
<evidence type="ECO:0000256" key="1">
    <source>
        <dbReference type="ARBA" id="ARBA00004651"/>
    </source>
</evidence>
<gene>
    <name evidence="9" type="ORF">CUU66_06385</name>
</gene>
<keyword evidence="2 7" id="KW-0813">Transport</keyword>
<evidence type="ECO:0000259" key="8">
    <source>
        <dbReference type="PROSITE" id="PS50928"/>
    </source>
</evidence>
<dbReference type="InterPro" id="IPR035906">
    <property type="entry name" value="MetI-like_sf"/>
</dbReference>
<dbReference type="GO" id="GO:0005886">
    <property type="term" value="C:plasma membrane"/>
    <property type="evidence" value="ECO:0007669"/>
    <property type="project" value="UniProtKB-SubCell"/>
</dbReference>
<dbReference type="Pfam" id="PF00528">
    <property type="entry name" value="BPD_transp_1"/>
    <property type="match status" value="1"/>
</dbReference>
<feature type="transmembrane region" description="Helical" evidence="7">
    <location>
        <begin position="12"/>
        <end position="37"/>
    </location>
</feature>
<dbReference type="OrthoDB" id="57539at2"/>
<feature type="transmembrane region" description="Helical" evidence="7">
    <location>
        <begin position="321"/>
        <end position="338"/>
    </location>
</feature>
<dbReference type="GO" id="GO:0055085">
    <property type="term" value="P:transmembrane transport"/>
    <property type="evidence" value="ECO:0007669"/>
    <property type="project" value="InterPro"/>
</dbReference>
<feature type="transmembrane region" description="Helical" evidence="7">
    <location>
        <begin position="118"/>
        <end position="140"/>
    </location>
</feature>
<evidence type="ECO:0000256" key="6">
    <source>
        <dbReference type="ARBA" id="ARBA00023136"/>
    </source>
</evidence>
<keyword evidence="3" id="KW-1003">Cell membrane</keyword>
<evidence type="ECO:0000256" key="7">
    <source>
        <dbReference type="RuleBase" id="RU363032"/>
    </source>
</evidence>
<dbReference type="Proteomes" id="UP000234748">
    <property type="component" value="Unassembled WGS sequence"/>
</dbReference>
<keyword evidence="6 7" id="KW-0472">Membrane</keyword>